<dbReference type="GO" id="GO:0034362">
    <property type="term" value="C:low-density lipoprotein particle"/>
    <property type="evidence" value="ECO:0007669"/>
    <property type="project" value="TreeGrafter"/>
</dbReference>
<feature type="signal peptide" evidence="6">
    <location>
        <begin position="1"/>
        <end position="18"/>
    </location>
</feature>
<dbReference type="AlphaFoldDB" id="A0A3Q3MP12"/>
<evidence type="ECO:0000313" key="7">
    <source>
        <dbReference type="Ensembl" id="ENSLBEP00000022155.1"/>
    </source>
</evidence>
<dbReference type="STRING" id="56723.ENSLBEP00000022155"/>
<dbReference type="Gene3D" id="1.20.120.20">
    <property type="entry name" value="Apolipoprotein"/>
    <property type="match status" value="1"/>
</dbReference>
<reference evidence="7" key="1">
    <citation type="submission" date="2025-08" db="UniProtKB">
        <authorList>
            <consortium name="Ensembl"/>
        </authorList>
    </citation>
    <scope>IDENTIFICATION</scope>
</reference>
<evidence type="ECO:0000256" key="5">
    <source>
        <dbReference type="ARBA" id="ARBA00023055"/>
    </source>
</evidence>
<dbReference type="Ensembl" id="ENSLBET00000023329.1">
    <property type="protein sequence ID" value="ENSLBEP00000022155.1"/>
    <property type="gene ID" value="ENSLBEG00000017006.1"/>
</dbReference>
<dbReference type="GO" id="GO:0033344">
    <property type="term" value="P:cholesterol efflux"/>
    <property type="evidence" value="ECO:0007669"/>
    <property type="project" value="TreeGrafter"/>
</dbReference>
<dbReference type="PROSITE" id="PS51257">
    <property type="entry name" value="PROKAR_LIPOPROTEIN"/>
    <property type="match status" value="1"/>
</dbReference>
<dbReference type="Proteomes" id="UP000261660">
    <property type="component" value="Unplaced"/>
</dbReference>
<dbReference type="GO" id="GO:0033700">
    <property type="term" value="P:phospholipid efflux"/>
    <property type="evidence" value="ECO:0007669"/>
    <property type="project" value="TreeGrafter"/>
</dbReference>
<dbReference type="GO" id="GO:0034361">
    <property type="term" value="C:very-low-density lipoprotein particle"/>
    <property type="evidence" value="ECO:0007669"/>
    <property type="project" value="TreeGrafter"/>
</dbReference>
<dbReference type="InParanoid" id="A0A3Q3MP12"/>
<dbReference type="GO" id="GO:0060228">
    <property type="term" value="F:phosphatidylcholine-sterol O-acyltransferase activator activity"/>
    <property type="evidence" value="ECO:0007669"/>
    <property type="project" value="TreeGrafter"/>
</dbReference>
<protein>
    <submittedName>
        <fullName evidence="7">Apolipoprotein A-IV a</fullName>
    </submittedName>
</protein>
<evidence type="ECO:0000256" key="6">
    <source>
        <dbReference type="SAM" id="SignalP"/>
    </source>
</evidence>
<dbReference type="GO" id="GO:0055090">
    <property type="term" value="P:acylglycerol homeostasis"/>
    <property type="evidence" value="ECO:0007669"/>
    <property type="project" value="TreeGrafter"/>
</dbReference>
<dbReference type="GO" id="GO:0120020">
    <property type="term" value="F:cholesterol transfer activity"/>
    <property type="evidence" value="ECO:0007669"/>
    <property type="project" value="TreeGrafter"/>
</dbReference>
<keyword evidence="4" id="KW-0677">Repeat</keyword>
<dbReference type="GeneTree" id="ENSGT00950000182929"/>
<accession>A0A3Q3MP12</accession>
<evidence type="ECO:0000313" key="8">
    <source>
        <dbReference type="Proteomes" id="UP000261660"/>
    </source>
</evidence>
<keyword evidence="2" id="KW-0162">Chylomicron</keyword>
<dbReference type="PANTHER" id="PTHR18976:SF1">
    <property type="entry name" value="APOLIPOPROTEIN A-IV"/>
    <property type="match status" value="1"/>
</dbReference>
<dbReference type="SUPFAM" id="SSF58113">
    <property type="entry name" value="Apolipoprotein A-I"/>
    <property type="match status" value="1"/>
</dbReference>
<dbReference type="PANTHER" id="PTHR18976">
    <property type="entry name" value="APOLIPOPROTEIN"/>
    <property type="match status" value="1"/>
</dbReference>
<dbReference type="GO" id="GO:1903561">
    <property type="term" value="C:extracellular vesicle"/>
    <property type="evidence" value="ECO:0007669"/>
    <property type="project" value="TreeGrafter"/>
</dbReference>
<evidence type="ECO:0000256" key="3">
    <source>
        <dbReference type="ARBA" id="ARBA00022729"/>
    </source>
</evidence>
<evidence type="ECO:0000256" key="2">
    <source>
        <dbReference type="ARBA" id="ARBA00022513"/>
    </source>
</evidence>
<name>A0A3Q3MP12_9LABR</name>
<organism evidence="7 8">
    <name type="scientific">Labrus bergylta</name>
    <name type="common">ballan wrasse</name>
    <dbReference type="NCBI Taxonomy" id="56723"/>
    <lineage>
        <taxon>Eukaryota</taxon>
        <taxon>Metazoa</taxon>
        <taxon>Chordata</taxon>
        <taxon>Craniata</taxon>
        <taxon>Vertebrata</taxon>
        <taxon>Euteleostomi</taxon>
        <taxon>Actinopterygii</taxon>
        <taxon>Neopterygii</taxon>
        <taxon>Teleostei</taxon>
        <taxon>Neoteleostei</taxon>
        <taxon>Acanthomorphata</taxon>
        <taxon>Eupercaria</taxon>
        <taxon>Labriformes</taxon>
        <taxon>Labridae</taxon>
        <taxon>Labrus</taxon>
    </lineage>
</organism>
<keyword evidence="8" id="KW-1185">Reference proteome</keyword>
<evidence type="ECO:0000256" key="4">
    <source>
        <dbReference type="ARBA" id="ARBA00022737"/>
    </source>
</evidence>
<dbReference type="InterPro" id="IPR050163">
    <property type="entry name" value="Apolipoprotein_A1/A4/E"/>
</dbReference>
<dbReference type="GO" id="GO:0042157">
    <property type="term" value="P:lipoprotein metabolic process"/>
    <property type="evidence" value="ECO:0007669"/>
    <property type="project" value="InterPro"/>
</dbReference>
<keyword evidence="5" id="KW-0445">Lipid transport</keyword>
<proteinExistence type="predicted"/>
<keyword evidence="3 6" id="KW-0732">Signal</keyword>
<sequence length="230" mass="25840">MKVLVVLALAVFTAGCNANIVRANQPKQQVDMVKDAFWDYVAKATMTAEDSLKQIRQSQLGKDVNTIISESSDAVDKLSVALRTQVAPLAKNLMNQFTQEAEQLKTRVEKDLTAAPYAETMDPESLKAVLLQKSQELKVQVDKSVSQLQAQMVPYTEEMKEKVEQSMDEFQRSMMPLAQSFEAQLTQKTQEIQQSLAPYGEELRATLDVDAQNLKTQLMALWKSFTKMAQ</sequence>
<dbReference type="GO" id="GO:0042627">
    <property type="term" value="C:chylomicron"/>
    <property type="evidence" value="ECO:0007669"/>
    <property type="project" value="UniProtKB-KW"/>
</dbReference>
<dbReference type="Gene3D" id="6.10.250.2890">
    <property type="match status" value="1"/>
</dbReference>
<feature type="chain" id="PRO_5018576571" evidence="6">
    <location>
        <begin position="19"/>
        <end position="230"/>
    </location>
</feature>
<reference evidence="7" key="2">
    <citation type="submission" date="2025-09" db="UniProtKB">
        <authorList>
            <consortium name="Ensembl"/>
        </authorList>
    </citation>
    <scope>IDENTIFICATION</scope>
</reference>
<keyword evidence="1" id="KW-0813">Transport</keyword>
<dbReference type="GO" id="GO:0008203">
    <property type="term" value="P:cholesterol metabolic process"/>
    <property type="evidence" value="ECO:0007669"/>
    <property type="project" value="TreeGrafter"/>
</dbReference>
<dbReference type="GO" id="GO:0005543">
    <property type="term" value="F:phospholipid binding"/>
    <property type="evidence" value="ECO:0007669"/>
    <property type="project" value="TreeGrafter"/>
</dbReference>
<dbReference type="GO" id="GO:0034364">
    <property type="term" value="C:high-density lipoprotein particle"/>
    <property type="evidence" value="ECO:0007669"/>
    <property type="project" value="TreeGrafter"/>
</dbReference>
<evidence type="ECO:0000256" key="1">
    <source>
        <dbReference type="ARBA" id="ARBA00022448"/>
    </source>
</evidence>